<dbReference type="GO" id="GO:0016740">
    <property type="term" value="F:transferase activity"/>
    <property type="evidence" value="ECO:0007669"/>
    <property type="project" value="UniProtKB-KW"/>
</dbReference>
<dbReference type="CDD" id="cd04645">
    <property type="entry name" value="LbH_gamma_CA_like"/>
    <property type="match status" value="1"/>
</dbReference>
<dbReference type="Gene3D" id="2.160.10.10">
    <property type="entry name" value="Hexapeptide repeat proteins"/>
    <property type="match status" value="1"/>
</dbReference>
<sequence length="154" mass="16770">MYYRVFEGARIIGDVEIGDGSSVWYNAVLRGDIEPIRIGYRSNIQDNCVVHASRGYPVKVGDYVSVGHAAVLHGCTIQDNVLVGMNSTILNGALVAENSIVGAGAVVTSGKGFLPRSLIMGVPARAVRELNDDEIESIRENAERYFHLAQEYKD</sequence>
<keyword evidence="2" id="KW-1185">Reference proteome</keyword>
<dbReference type="PANTHER" id="PTHR13061:SF29">
    <property type="entry name" value="GAMMA CARBONIC ANHYDRASE-LIKE 1, MITOCHONDRIAL-RELATED"/>
    <property type="match status" value="1"/>
</dbReference>
<dbReference type="AlphaFoldDB" id="D9PU85"/>
<dbReference type="InterPro" id="IPR011004">
    <property type="entry name" value="Trimer_LpxA-like_sf"/>
</dbReference>
<reference evidence="1 2" key="2">
    <citation type="journal article" date="2010" name="J. Bacteriol.">
        <title>Complete genome sequence of Methanothermobacter marburgensis, a methanoarchaeon model organism.</title>
        <authorList>
            <person name="Liesegang H."/>
            <person name="Kaster A.K."/>
            <person name="Wiezer A."/>
            <person name="Goenrich M."/>
            <person name="Wollherr A."/>
            <person name="Seedorf H."/>
            <person name="Gottschalk G."/>
            <person name="Thauer R.K."/>
        </authorList>
    </citation>
    <scope>NUCLEOTIDE SEQUENCE [LARGE SCALE GENOMIC DNA]</scope>
    <source>
        <strain evidence="2">ATCC BAA-927 / DSM 2133 / JCM 14651 / NBRC 100331 / OCM 82 / Marburg</strain>
    </source>
</reference>
<dbReference type="PaxDb" id="79929-MTBMA_c01740"/>
<name>D9PU85_METTM</name>
<dbReference type="STRING" id="79929.MTBMA_c01740"/>
<dbReference type="InterPro" id="IPR047324">
    <property type="entry name" value="LbH_gamma_CA-like"/>
</dbReference>
<reference key="1">
    <citation type="submission" date="2009-08" db="EMBL/GenBank/DDBJ databases">
        <title>The genome sequence of Methanothermobacter marburgensis.</title>
        <authorList>
            <person name="Kaster A."/>
            <person name="Seedorf H."/>
            <person name="Goenrich M."/>
            <person name="Wiezer A."/>
            <person name="Liesegang H."/>
            <person name="Thauer R."/>
            <person name="Gottschalk G."/>
        </authorList>
    </citation>
    <scope>NUCLEOTIDE SEQUENCE</scope>
    <source>
        <strain>Marburg</strain>
    </source>
</reference>
<dbReference type="GeneID" id="77398956"/>
<dbReference type="KEGG" id="mmg:MTBMA_c01740"/>
<proteinExistence type="predicted"/>
<dbReference type="Pfam" id="PF00132">
    <property type="entry name" value="Hexapep"/>
    <property type="match status" value="1"/>
</dbReference>
<dbReference type="InterPro" id="IPR050484">
    <property type="entry name" value="Transf_Hexapept/Carb_Anhydrase"/>
</dbReference>
<evidence type="ECO:0000313" key="1">
    <source>
        <dbReference type="EMBL" id="ADL57783.1"/>
    </source>
</evidence>
<protein>
    <submittedName>
        <fullName evidence="1">Predicted carbonic anhydrase/acetyltransferase</fullName>
    </submittedName>
</protein>
<dbReference type="GeneID" id="9703880"/>
<dbReference type="InterPro" id="IPR001451">
    <property type="entry name" value="Hexapep"/>
</dbReference>
<dbReference type="RefSeq" id="WP_013295011.1">
    <property type="nucleotide sequence ID" value="NC_014408.1"/>
</dbReference>
<dbReference type="Proteomes" id="UP000000345">
    <property type="component" value="Chromosome"/>
</dbReference>
<evidence type="ECO:0000313" key="2">
    <source>
        <dbReference type="Proteomes" id="UP000000345"/>
    </source>
</evidence>
<dbReference type="HOGENOM" id="CLU_064827_4_1_2"/>
<gene>
    <name evidence="1" type="ordered locus">MTBMA_c01740</name>
</gene>
<accession>D9PU85</accession>
<dbReference type="EMBL" id="CP001710">
    <property type="protein sequence ID" value="ADL57783.1"/>
    <property type="molecule type" value="Genomic_DNA"/>
</dbReference>
<dbReference type="SUPFAM" id="SSF51161">
    <property type="entry name" value="Trimeric LpxA-like enzymes"/>
    <property type="match status" value="1"/>
</dbReference>
<dbReference type="PANTHER" id="PTHR13061">
    <property type="entry name" value="DYNACTIN SUBUNIT P25"/>
    <property type="match status" value="1"/>
</dbReference>
<organism evidence="1 2">
    <name type="scientific">Methanothermobacter marburgensis (strain ATCC BAA-927 / DSM 2133 / JCM 14651 / NBRC 100331 / OCM 82 / Marburg)</name>
    <name type="common">Methanobacterium thermoautotrophicum</name>
    <dbReference type="NCBI Taxonomy" id="79929"/>
    <lineage>
        <taxon>Archaea</taxon>
        <taxon>Methanobacteriati</taxon>
        <taxon>Methanobacteriota</taxon>
        <taxon>Methanomada group</taxon>
        <taxon>Methanobacteria</taxon>
        <taxon>Methanobacteriales</taxon>
        <taxon>Methanobacteriaceae</taxon>
        <taxon>Methanothermobacter</taxon>
    </lineage>
</organism>
<dbReference type="OrthoDB" id="10940at2157"/>